<feature type="domain" description="Expansin-like EG45" evidence="2">
    <location>
        <begin position="62"/>
        <end position="183"/>
    </location>
</feature>
<dbReference type="AlphaFoldDB" id="A0A2V0PEJ1"/>
<feature type="signal peptide" evidence="1">
    <location>
        <begin position="1"/>
        <end position="31"/>
    </location>
</feature>
<dbReference type="GO" id="GO:0009664">
    <property type="term" value="P:plant-type cell wall organization"/>
    <property type="evidence" value="ECO:0007669"/>
    <property type="project" value="InterPro"/>
</dbReference>
<dbReference type="InParanoid" id="A0A2V0PEJ1"/>
<keyword evidence="1" id="KW-0732">Signal</keyword>
<dbReference type="CDD" id="cd22271">
    <property type="entry name" value="DPBB_EXP_N-like"/>
    <property type="match status" value="1"/>
</dbReference>
<keyword evidence="4" id="KW-1185">Reference proteome</keyword>
<comment type="caution">
    <text evidence="3">The sequence shown here is derived from an EMBL/GenBank/DDBJ whole genome shotgun (WGS) entry which is preliminary data.</text>
</comment>
<dbReference type="InterPro" id="IPR009009">
    <property type="entry name" value="RlpA-like_DPBB"/>
</dbReference>
<proteinExistence type="predicted"/>
<dbReference type="InterPro" id="IPR036908">
    <property type="entry name" value="RlpA-like_sf"/>
</dbReference>
<evidence type="ECO:0000256" key="1">
    <source>
        <dbReference type="SAM" id="SignalP"/>
    </source>
</evidence>
<protein>
    <recommendedName>
        <fullName evidence="2">Expansin-like EG45 domain-containing protein</fullName>
    </recommendedName>
</protein>
<dbReference type="Proteomes" id="UP000247498">
    <property type="component" value="Unassembled WGS sequence"/>
</dbReference>
<dbReference type="InterPro" id="IPR002963">
    <property type="entry name" value="Expansin"/>
</dbReference>
<dbReference type="SMART" id="SM00837">
    <property type="entry name" value="DPBB_1"/>
    <property type="match status" value="1"/>
</dbReference>
<evidence type="ECO:0000259" key="2">
    <source>
        <dbReference type="PROSITE" id="PS50842"/>
    </source>
</evidence>
<sequence length="213" mass="22001">MRHTRAGSAAAAAAAALAFAALLLAPLPVAALVLPGTANASDWALGRATFYGGKGDGFSIHEGSCEFGQVDPTVGTGWDIAALSDMDPEFEGSCGRCYEVACVPGTVVDGFGEELDRADACRNGSVVVRITDSCPCIKPENPESNKRWCCGDARQLDLSWRAFEKIGHAEKGVVGVRFRQVPCPTGPKAAAAAARPALLWTGLALLAAAAALL</sequence>
<accession>A0A2V0PEJ1</accession>
<dbReference type="STRING" id="307507.A0A2V0PEJ1"/>
<dbReference type="Pfam" id="PF03330">
    <property type="entry name" value="DPBB_1"/>
    <property type="match status" value="1"/>
</dbReference>
<dbReference type="PROSITE" id="PS50842">
    <property type="entry name" value="EXPANSIN_EG45"/>
    <property type="match status" value="1"/>
</dbReference>
<evidence type="ECO:0000313" key="3">
    <source>
        <dbReference type="EMBL" id="GBF98268.1"/>
    </source>
</evidence>
<dbReference type="PANTHER" id="PTHR31867">
    <property type="entry name" value="EXPANSIN-A15"/>
    <property type="match status" value="1"/>
</dbReference>
<dbReference type="InterPro" id="IPR007112">
    <property type="entry name" value="Expansin/allergen_DPBB_dom"/>
</dbReference>
<dbReference type="OrthoDB" id="5823761at2759"/>
<dbReference type="Gene3D" id="2.40.40.10">
    <property type="entry name" value="RlpA-like domain"/>
    <property type="match status" value="1"/>
</dbReference>
<name>A0A2V0PEJ1_9CHLO</name>
<feature type="chain" id="PRO_5016150605" description="Expansin-like EG45 domain-containing protein" evidence="1">
    <location>
        <begin position="32"/>
        <end position="213"/>
    </location>
</feature>
<dbReference type="FunCoup" id="A0A2V0PEJ1">
    <property type="interactions" value="218"/>
</dbReference>
<gene>
    <name evidence="3" type="ORF">Rsub_10931</name>
</gene>
<organism evidence="3 4">
    <name type="scientific">Raphidocelis subcapitata</name>
    <dbReference type="NCBI Taxonomy" id="307507"/>
    <lineage>
        <taxon>Eukaryota</taxon>
        <taxon>Viridiplantae</taxon>
        <taxon>Chlorophyta</taxon>
        <taxon>core chlorophytes</taxon>
        <taxon>Chlorophyceae</taxon>
        <taxon>CS clade</taxon>
        <taxon>Sphaeropleales</taxon>
        <taxon>Selenastraceae</taxon>
        <taxon>Raphidocelis</taxon>
    </lineage>
</organism>
<dbReference type="EMBL" id="BDRX01000120">
    <property type="protein sequence ID" value="GBF98268.1"/>
    <property type="molecule type" value="Genomic_DNA"/>
</dbReference>
<dbReference type="SUPFAM" id="SSF50685">
    <property type="entry name" value="Barwin-like endoglucanases"/>
    <property type="match status" value="1"/>
</dbReference>
<evidence type="ECO:0000313" key="4">
    <source>
        <dbReference type="Proteomes" id="UP000247498"/>
    </source>
</evidence>
<reference evidence="3 4" key="1">
    <citation type="journal article" date="2018" name="Sci. Rep.">
        <title>Raphidocelis subcapitata (=Pseudokirchneriella subcapitata) provides an insight into genome evolution and environmental adaptations in the Sphaeropleales.</title>
        <authorList>
            <person name="Suzuki S."/>
            <person name="Yamaguchi H."/>
            <person name="Nakajima N."/>
            <person name="Kawachi M."/>
        </authorList>
    </citation>
    <scope>NUCLEOTIDE SEQUENCE [LARGE SCALE GENOMIC DNA]</scope>
    <source>
        <strain evidence="3 4">NIES-35</strain>
    </source>
</reference>